<keyword evidence="1" id="KW-0812">Transmembrane</keyword>
<evidence type="ECO:0000256" key="1">
    <source>
        <dbReference type="SAM" id="Phobius"/>
    </source>
</evidence>
<feature type="transmembrane region" description="Helical" evidence="1">
    <location>
        <begin position="37"/>
        <end position="61"/>
    </location>
</feature>
<evidence type="ECO:0000313" key="2">
    <source>
        <dbReference type="EMBL" id="MQS52709.1"/>
    </source>
</evidence>
<feature type="transmembrane region" description="Helical" evidence="1">
    <location>
        <begin position="6"/>
        <end position="30"/>
    </location>
</feature>
<dbReference type="OrthoDB" id="2295138at2"/>
<dbReference type="EMBL" id="VDFM01000007">
    <property type="protein sequence ID" value="MQS52709.1"/>
    <property type="molecule type" value="Genomic_DNA"/>
</dbReference>
<gene>
    <name evidence="2" type="ORF">FHL02_06705</name>
</gene>
<accession>A0A5P0ZI30</accession>
<keyword evidence="1" id="KW-1133">Transmembrane helix</keyword>
<sequence length="115" mass="12971">MGWNYHFTVLLLLVNIIVYLPNLISVYLVGKQRFSGIIASIVSGPLIAVAFLKLHLMGSWIPVWGPWNRSFFALKVDQLSWWILVITAVVGIIVGMIAIYLLGKVNSRKTNQINF</sequence>
<protein>
    <submittedName>
        <fullName evidence="2">Uncharacterized protein</fullName>
    </submittedName>
</protein>
<reference evidence="2 3" key="1">
    <citation type="journal article" date="2019" name="Syst. Appl. Microbiol.">
        <title>Polyphasic characterization of two novel Lactobacillus spp. isolated from blown salami packages: Description of Lactobacillus halodurans sp. nov. and Lactobacillus salsicarnum sp. nov.</title>
        <authorList>
            <person name="Schuster J.A."/>
            <person name="Klingl A."/>
            <person name="Vogel R.F."/>
            <person name="Ehrmann M.A."/>
        </authorList>
    </citation>
    <scope>NUCLEOTIDE SEQUENCE [LARGE SCALE GENOMIC DNA]</scope>
    <source>
        <strain evidence="2 3">TMW 1.2118</strain>
    </source>
</reference>
<name>A0A5P0ZI30_9LACO</name>
<comment type="caution">
    <text evidence="2">The sequence shown here is derived from an EMBL/GenBank/DDBJ whole genome shotgun (WGS) entry which is preliminary data.</text>
</comment>
<dbReference type="AlphaFoldDB" id="A0A5P0ZI30"/>
<proteinExistence type="predicted"/>
<keyword evidence="1" id="KW-0472">Membrane</keyword>
<organism evidence="2 3">
    <name type="scientific">Companilactobacillus mishanensis</name>
    <dbReference type="NCBI Taxonomy" id="2486008"/>
    <lineage>
        <taxon>Bacteria</taxon>
        <taxon>Bacillati</taxon>
        <taxon>Bacillota</taxon>
        <taxon>Bacilli</taxon>
        <taxon>Lactobacillales</taxon>
        <taxon>Lactobacillaceae</taxon>
        <taxon>Companilactobacillus</taxon>
    </lineage>
</organism>
<dbReference type="Proteomes" id="UP000380386">
    <property type="component" value="Unassembled WGS sequence"/>
</dbReference>
<evidence type="ECO:0000313" key="3">
    <source>
        <dbReference type="Proteomes" id="UP000380386"/>
    </source>
</evidence>
<feature type="transmembrane region" description="Helical" evidence="1">
    <location>
        <begin position="81"/>
        <end position="102"/>
    </location>
</feature>